<protein>
    <submittedName>
        <fullName evidence="1">Uncharacterized protein</fullName>
    </submittedName>
</protein>
<reference evidence="1" key="1">
    <citation type="journal article" date="2021" name="Proc. Natl. Acad. Sci. U.S.A.">
        <title>Global biogeography of chemosynthetic symbionts reveals both localized and globally distributed symbiont groups. .</title>
        <authorList>
            <person name="Osvatic J.T."/>
            <person name="Wilkins L.G.E."/>
            <person name="Leibrecht L."/>
            <person name="Leray M."/>
            <person name="Zauner S."/>
            <person name="Polzin J."/>
            <person name="Camacho Y."/>
            <person name="Gros O."/>
            <person name="van Gils J.A."/>
            <person name="Eisen J.A."/>
            <person name="Petersen J.M."/>
            <person name="Yuen B."/>
        </authorList>
    </citation>
    <scope>NUCLEOTIDE SEQUENCE</scope>
    <source>
        <strain evidence="1">MAGclacostrist064TRANS</strain>
    </source>
</reference>
<evidence type="ECO:0000313" key="2">
    <source>
        <dbReference type="Proteomes" id="UP000886667"/>
    </source>
</evidence>
<proteinExistence type="predicted"/>
<dbReference type="Proteomes" id="UP000886667">
    <property type="component" value="Unassembled WGS sequence"/>
</dbReference>
<sequence length="171" mass="19894">MFKKILNREKPRVYLGALAVAPRADIKRHVDQWGMFQNEDLDTGLRQNLKEIFSLPSAKEVAAPKSNDLVLDVVIPKFQSGDAWDLTIGDLGIPLMWRPKVTVSSRLYYLKSEKTKATFSVTEKMKLGHYIGRLFTWRAIFRFRPIFDSKDMEYLLYQACYKLLQKMQKAT</sequence>
<name>A0A9E4N740_9GAMM</name>
<accession>A0A9E4N740</accession>
<evidence type="ECO:0000313" key="1">
    <source>
        <dbReference type="EMBL" id="MCG7948710.1"/>
    </source>
</evidence>
<gene>
    <name evidence="1" type="ORF">JAZ07_20405</name>
</gene>
<organism evidence="1 2">
    <name type="scientific">Candidatus Thiodiazotropha taylori</name>
    <dbReference type="NCBI Taxonomy" id="2792791"/>
    <lineage>
        <taxon>Bacteria</taxon>
        <taxon>Pseudomonadati</taxon>
        <taxon>Pseudomonadota</taxon>
        <taxon>Gammaproteobacteria</taxon>
        <taxon>Chromatiales</taxon>
        <taxon>Sedimenticolaceae</taxon>
        <taxon>Candidatus Thiodiazotropha</taxon>
    </lineage>
</organism>
<dbReference type="EMBL" id="JAEPCM010000772">
    <property type="protein sequence ID" value="MCG7948710.1"/>
    <property type="molecule type" value="Genomic_DNA"/>
</dbReference>
<comment type="caution">
    <text evidence="1">The sequence shown here is derived from an EMBL/GenBank/DDBJ whole genome shotgun (WGS) entry which is preliminary data.</text>
</comment>
<dbReference type="AlphaFoldDB" id="A0A9E4N740"/>